<dbReference type="Proteomes" id="UP000037460">
    <property type="component" value="Unassembled WGS sequence"/>
</dbReference>
<dbReference type="EMBL" id="JWZX01003143">
    <property type="protein sequence ID" value="KOO23935.1"/>
    <property type="molecule type" value="Genomic_DNA"/>
</dbReference>
<accession>A0A0M0JBR7</accession>
<dbReference type="Gene3D" id="1.20.5.110">
    <property type="match status" value="1"/>
</dbReference>
<proteinExistence type="predicted"/>
<organism evidence="1 2">
    <name type="scientific">Chrysochromulina tobinii</name>
    <dbReference type="NCBI Taxonomy" id="1460289"/>
    <lineage>
        <taxon>Eukaryota</taxon>
        <taxon>Haptista</taxon>
        <taxon>Haptophyta</taxon>
        <taxon>Prymnesiophyceae</taxon>
        <taxon>Prymnesiales</taxon>
        <taxon>Chrysochromulinaceae</taxon>
        <taxon>Chrysochromulina</taxon>
    </lineage>
</organism>
<name>A0A0M0JBR7_9EUKA</name>
<evidence type="ECO:0000313" key="1">
    <source>
        <dbReference type="EMBL" id="KOO23935.1"/>
    </source>
</evidence>
<evidence type="ECO:0000313" key="2">
    <source>
        <dbReference type="Proteomes" id="UP000037460"/>
    </source>
</evidence>
<reference evidence="2" key="1">
    <citation type="journal article" date="2015" name="PLoS Genet.">
        <title>Genome Sequence and Transcriptome Analyses of Chrysochromulina tobin: Metabolic Tools for Enhanced Algal Fitness in the Prominent Order Prymnesiales (Haptophyceae).</title>
        <authorList>
            <person name="Hovde B.T."/>
            <person name="Deodato C.R."/>
            <person name="Hunsperger H.M."/>
            <person name="Ryken S.A."/>
            <person name="Yost W."/>
            <person name="Jha R.K."/>
            <person name="Patterson J."/>
            <person name="Monnat R.J. Jr."/>
            <person name="Barlow S.B."/>
            <person name="Starkenburg S.R."/>
            <person name="Cattolico R.A."/>
        </authorList>
    </citation>
    <scope>NUCLEOTIDE SEQUENCE</scope>
    <source>
        <strain evidence="2">CCMP291</strain>
    </source>
</reference>
<sequence length="661" mass="71759">MKFLPAALVRAVEREIDKASRDIRDALGTPSMPRETPFARLYEGNHLYTWQPGTHSSICRVQPPDGAIRASECMFVIRTPTGEVGKFNSRSGKATVALHGKEINVNEYEFLTLRPGSSASWRVVFALPGPCLAPLAWASSRMAVVRPADANRFPERDPGKYIADESSCCVTHAGKVVTLKEAEIEFLIIEEQQTGVAHEEQWVLVPPVRPSPMYFWERPTKVEDGMLVPEGAVKASDRMFVVRAANGEAGKFVVGEGVASVALNGREQTVDDYEFLVLAPDVRYAWSVEPPPNCVWASARMAVIRAADSKPPIRFPDRDPGKYLVDEQKARIAQLGKEVTLEVGEYEFLSVWRGTEVPGSTEVGLVVTGAGLGVCNGFYRLVTETPEWANGNPCFQNAYGATIGWGDTDWTRKKGYPEGVGCWGVGYDGHHRYMARGDSPLPPATGWVVREDPKWKYPSVAPTLNLARMAKGLAAAAGHLEMMGAGLDVCNGSYRYVPEDALSAEQVALASGKPFFCNEHGAIIAWGDTDWTRKKGYPEGVGCWGVGYDGHHRYMARGDSPLPPTTGWVVREDPKWKYPSVAPMLRRNPAAASSKGEGAISGGGGAREALGPVVEARGEKLSAAAQAAEKLSNEAETFADLATQLRKANTGGFLGNFLAID</sequence>
<comment type="caution">
    <text evidence="1">The sequence shown here is derived from an EMBL/GenBank/DDBJ whole genome shotgun (WGS) entry which is preliminary data.</text>
</comment>
<protein>
    <submittedName>
        <fullName evidence="1">Uncharacterized protein</fullName>
    </submittedName>
</protein>
<keyword evidence="2" id="KW-1185">Reference proteome</keyword>
<dbReference type="AlphaFoldDB" id="A0A0M0JBR7"/>
<gene>
    <name evidence="1" type="ORF">Ctob_000331</name>
</gene>